<proteinExistence type="predicted"/>
<evidence type="ECO:0008006" key="3">
    <source>
        <dbReference type="Google" id="ProtNLM"/>
    </source>
</evidence>
<gene>
    <name evidence="1" type="ORF">GBZ86_04225</name>
</gene>
<name>A0A6I1MJS9_9CLOT</name>
<dbReference type="Gene3D" id="2.60.120.260">
    <property type="entry name" value="Galactose-binding domain-like"/>
    <property type="match status" value="2"/>
</dbReference>
<keyword evidence="2" id="KW-1185">Reference proteome</keyword>
<evidence type="ECO:0000313" key="1">
    <source>
        <dbReference type="EMBL" id="MPQ42963.1"/>
    </source>
</evidence>
<dbReference type="AlphaFoldDB" id="A0A6I1MJS9"/>
<dbReference type="RefSeq" id="WP_152888055.1">
    <property type="nucleotide sequence ID" value="NZ_WHJC01000030.1"/>
</dbReference>
<sequence>MSSNTLSYKYDLMNGVLLNGAKVDKISKMVSHIGGPYNGMVEIKVNVVDAGDYAISLFYRNSLRPFKISVDGKEKENIYKTASDYVGIFNTVINLNAGNNLIRFSGDGINYGPDLGELTVTSLSIMEDNNSLLFFDIFSIFKKFALSELNLSFGAKPDKFENLIDFLGGTNEGFATFEYKAPVTRDYILNMSYRNGNRTFRIEVNGVDTGKVYKTGFFIMGVFTTTVKLTKGENIIKFYGDGTKSAPDLGNFIIV</sequence>
<accession>A0A6I1MJS9</accession>
<organism evidence="1 2">
    <name type="scientific">Clostridium tarantellae</name>
    <dbReference type="NCBI Taxonomy" id="39493"/>
    <lineage>
        <taxon>Bacteria</taxon>
        <taxon>Bacillati</taxon>
        <taxon>Bacillota</taxon>
        <taxon>Clostridia</taxon>
        <taxon>Eubacteriales</taxon>
        <taxon>Clostridiaceae</taxon>
        <taxon>Clostridium</taxon>
    </lineage>
</organism>
<dbReference type="Proteomes" id="UP000430345">
    <property type="component" value="Unassembled WGS sequence"/>
</dbReference>
<comment type="caution">
    <text evidence="1">The sequence shown here is derived from an EMBL/GenBank/DDBJ whole genome shotgun (WGS) entry which is preliminary data.</text>
</comment>
<protein>
    <recommendedName>
        <fullName evidence="3">CBM6 domain-containing protein</fullName>
    </recommendedName>
</protein>
<reference evidence="1 2" key="1">
    <citation type="submission" date="2019-10" db="EMBL/GenBank/DDBJ databases">
        <title>The Genome Sequence of Clostridium tarantellae Isolated from Fish Brain.</title>
        <authorList>
            <person name="Bano L."/>
            <person name="Kiel M."/>
            <person name="Sales G."/>
            <person name="Doxey A.C."/>
            <person name="Mansfield M.J."/>
            <person name="Schiavone M."/>
            <person name="Rossetto O."/>
            <person name="Pirazzini M."/>
            <person name="Dobrindt U."/>
            <person name="Montecucco C."/>
        </authorList>
    </citation>
    <scope>NUCLEOTIDE SEQUENCE [LARGE SCALE GENOMIC DNA]</scope>
    <source>
        <strain evidence="1 2">DSM 3997</strain>
    </source>
</reference>
<dbReference type="OrthoDB" id="1933769at2"/>
<evidence type="ECO:0000313" key="2">
    <source>
        <dbReference type="Proteomes" id="UP000430345"/>
    </source>
</evidence>
<dbReference type="EMBL" id="WHJC01000030">
    <property type="protein sequence ID" value="MPQ42963.1"/>
    <property type="molecule type" value="Genomic_DNA"/>
</dbReference>